<gene>
    <name evidence="1" type="ORF">SteCoe_34406</name>
</gene>
<proteinExistence type="predicted"/>
<sequence>MNKDIFYSLSINELKETSNRLVIANSQLNDLLCSLEEERTELELTKDMLIKTLSEIAPKEKLVKRVFTKAKEIWGDLWKKETQSEDRDEWDKIMEELG</sequence>
<protein>
    <submittedName>
        <fullName evidence="1">Uncharacterized protein</fullName>
    </submittedName>
</protein>
<organism evidence="1 2">
    <name type="scientific">Stentor coeruleus</name>
    <dbReference type="NCBI Taxonomy" id="5963"/>
    <lineage>
        <taxon>Eukaryota</taxon>
        <taxon>Sar</taxon>
        <taxon>Alveolata</taxon>
        <taxon>Ciliophora</taxon>
        <taxon>Postciliodesmatophora</taxon>
        <taxon>Heterotrichea</taxon>
        <taxon>Heterotrichida</taxon>
        <taxon>Stentoridae</taxon>
        <taxon>Stentor</taxon>
    </lineage>
</organism>
<dbReference type="OrthoDB" id="321930at2759"/>
<keyword evidence="2" id="KW-1185">Reference proteome</keyword>
<evidence type="ECO:0000313" key="2">
    <source>
        <dbReference type="Proteomes" id="UP000187209"/>
    </source>
</evidence>
<dbReference type="AlphaFoldDB" id="A0A1R2AUJ8"/>
<dbReference type="Proteomes" id="UP000187209">
    <property type="component" value="Unassembled WGS sequence"/>
</dbReference>
<dbReference type="EMBL" id="MPUH01001366">
    <property type="protein sequence ID" value="OMJ68204.1"/>
    <property type="molecule type" value="Genomic_DNA"/>
</dbReference>
<comment type="caution">
    <text evidence="1">The sequence shown here is derived from an EMBL/GenBank/DDBJ whole genome shotgun (WGS) entry which is preliminary data.</text>
</comment>
<evidence type="ECO:0000313" key="1">
    <source>
        <dbReference type="EMBL" id="OMJ68204.1"/>
    </source>
</evidence>
<reference evidence="1 2" key="1">
    <citation type="submission" date="2016-11" db="EMBL/GenBank/DDBJ databases">
        <title>The macronuclear genome of Stentor coeruleus: a giant cell with tiny introns.</title>
        <authorList>
            <person name="Slabodnick M."/>
            <person name="Ruby J.G."/>
            <person name="Reiff S.B."/>
            <person name="Swart E.C."/>
            <person name="Gosai S."/>
            <person name="Prabakaran S."/>
            <person name="Witkowska E."/>
            <person name="Larue G.E."/>
            <person name="Fisher S."/>
            <person name="Freeman R.M."/>
            <person name="Gunawardena J."/>
            <person name="Chu W."/>
            <person name="Stover N.A."/>
            <person name="Gregory B.D."/>
            <person name="Nowacki M."/>
            <person name="Derisi J."/>
            <person name="Roy S.W."/>
            <person name="Marshall W.F."/>
            <person name="Sood P."/>
        </authorList>
    </citation>
    <scope>NUCLEOTIDE SEQUENCE [LARGE SCALE GENOMIC DNA]</scope>
    <source>
        <strain evidence="1">WM001</strain>
    </source>
</reference>
<accession>A0A1R2AUJ8</accession>
<name>A0A1R2AUJ8_9CILI</name>